<evidence type="ECO:0000256" key="1">
    <source>
        <dbReference type="SAM" id="MobiDB-lite"/>
    </source>
</evidence>
<dbReference type="AlphaFoldDB" id="A0A1R3HVE0"/>
<evidence type="ECO:0000313" key="2">
    <source>
        <dbReference type="EMBL" id="OMO74339.1"/>
    </source>
</evidence>
<feature type="region of interest" description="Disordered" evidence="1">
    <location>
        <begin position="72"/>
        <end position="91"/>
    </location>
</feature>
<dbReference type="Gramene" id="OMO74339">
    <property type="protein sequence ID" value="OMO74339"/>
    <property type="gene ID" value="CCACVL1_16831"/>
</dbReference>
<comment type="caution">
    <text evidence="2">The sequence shown here is derived from an EMBL/GenBank/DDBJ whole genome shotgun (WGS) entry which is preliminary data.</text>
</comment>
<dbReference type="STRING" id="210143.A0A1R3HVE0"/>
<organism evidence="2 3">
    <name type="scientific">Corchorus capsularis</name>
    <name type="common">Jute</name>
    <dbReference type="NCBI Taxonomy" id="210143"/>
    <lineage>
        <taxon>Eukaryota</taxon>
        <taxon>Viridiplantae</taxon>
        <taxon>Streptophyta</taxon>
        <taxon>Embryophyta</taxon>
        <taxon>Tracheophyta</taxon>
        <taxon>Spermatophyta</taxon>
        <taxon>Magnoliopsida</taxon>
        <taxon>eudicotyledons</taxon>
        <taxon>Gunneridae</taxon>
        <taxon>Pentapetalae</taxon>
        <taxon>rosids</taxon>
        <taxon>malvids</taxon>
        <taxon>Malvales</taxon>
        <taxon>Malvaceae</taxon>
        <taxon>Grewioideae</taxon>
        <taxon>Apeibeae</taxon>
        <taxon>Corchorus</taxon>
    </lineage>
</organism>
<keyword evidence="3" id="KW-1185">Reference proteome</keyword>
<name>A0A1R3HVE0_COCAP</name>
<dbReference type="OrthoDB" id="6132182at2759"/>
<reference evidence="2 3" key="1">
    <citation type="submission" date="2013-09" db="EMBL/GenBank/DDBJ databases">
        <title>Corchorus capsularis genome sequencing.</title>
        <authorList>
            <person name="Alam M."/>
            <person name="Haque M.S."/>
            <person name="Islam M.S."/>
            <person name="Emdad E.M."/>
            <person name="Islam M.M."/>
            <person name="Ahmed B."/>
            <person name="Halim A."/>
            <person name="Hossen Q.M.M."/>
            <person name="Hossain M.Z."/>
            <person name="Ahmed R."/>
            <person name="Khan M.M."/>
            <person name="Islam R."/>
            <person name="Rashid M.M."/>
            <person name="Khan S.A."/>
            <person name="Rahman M.S."/>
            <person name="Alam M."/>
        </authorList>
    </citation>
    <scope>NUCLEOTIDE SEQUENCE [LARGE SCALE GENOMIC DNA]</scope>
    <source>
        <strain evidence="3">cv. CVL-1</strain>
        <tissue evidence="2">Whole seedling</tissue>
    </source>
</reference>
<evidence type="ECO:0000313" key="3">
    <source>
        <dbReference type="Proteomes" id="UP000188268"/>
    </source>
</evidence>
<accession>A0A1R3HVE0</accession>
<protein>
    <submittedName>
        <fullName evidence="2">Uncharacterized protein</fullName>
    </submittedName>
</protein>
<dbReference type="Proteomes" id="UP000188268">
    <property type="component" value="Unassembled WGS sequence"/>
</dbReference>
<sequence>MGYLLRLPLELTSMILTKLGGNKLKSKAISPNLTACHANYGRPDLLVYCCPPGFEIPQPFVEFQFPDPPPKHVRTPTYHNVSSDDTWGVQD</sequence>
<proteinExistence type="predicted"/>
<gene>
    <name evidence="2" type="ORF">CCACVL1_16831</name>
</gene>
<dbReference type="EMBL" id="AWWV01011121">
    <property type="protein sequence ID" value="OMO74339.1"/>
    <property type="molecule type" value="Genomic_DNA"/>
</dbReference>